<keyword evidence="2" id="KW-1185">Reference proteome</keyword>
<dbReference type="EMBL" id="JAJKFW010000006">
    <property type="protein sequence ID" value="MCC9641607.1"/>
    <property type="molecule type" value="Genomic_DNA"/>
</dbReference>
<protein>
    <submittedName>
        <fullName evidence="1">Uncharacterized protein</fullName>
    </submittedName>
</protein>
<name>A0ABS8NDH9_9BACT</name>
<organism evidence="1 2">
    <name type="scientific">Rhodopirellula halodulae</name>
    <dbReference type="NCBI Taxonomy" id="2894198"/>
    <lineage>
        <taxon>Bacteria</taxon>
        <taxon>Pseudomonadati</taxon>
        <taxon>Planctomycetota</taxon>
        <taxon>Planctomycetia</taxon>
        <taxon>Pirellulales</taxon>
        <taxon>Pirellulaceae</taxon>
        <taxon>Rhodopirellula</taxon>
    </lineage>
</organism>
<proteinExistence type="predicted"/>
<accession>A0ABS8NDH9</accession>
<comment type="caution">
    <text evidence="1">The sequence shown here is derived from an EMBL/GenBank/DDBJ whole genome shotgun (WGS) entry which is preliminary data.</text>
</comment>
<reference evidence="1" key="1">
    <citation type="submission" date="2021-11" db="EMBL/GenBank/DDBJ databases">
        <title>Genome sequence.</title>
        <authorList>
            <person name="Sun Q."/>
        </authorList>
    </citation>
    <scope>NUCLEOTIDE SEQUENCE</scope>
    <source>
        <strain evidence="1">JC740</strain>
    </source>
</reference>
<sequence length="201" mass="22135">MDNQLFRPGDPGRYPSMRFTFLRIFTIALIAASPATLRGDDCNAPEIANELIHWLSLSQSVGDRENAIPLSDVDVEGLPYEEQIALVSIAIPMLNKLKRNAADSNFGMAPNRLVLARADVLHLQFQIDDRIAPRDAERIAESIADNPFVDPRVIRFGYVDSKTVSVTTGVTEGPLAGGGSVYVARLENGVWVVRFSSHWLS</sequence>
<evidence type="ECO:0000313" key="1">
    <source>
        <dbReference type="EMBL" id="MCC9641607.1"/>
    </source>
</evidence>
<dbReference type="RefSeq" id="WP_230271841.1">
    <property type="nucleotide sequence ID" value="NZ_JAJKFW010000006.1"/>
</dbReference>
<evidence type="ECO:0000313" key="2">
    <source>
        <dbReference type="Proteomes" id="UP001430306"/>
    </source>
</evidence>
<dbReference type="Proteomes" id="UP001430306">
    <property type="component" value="Unassembled WGS sequence"/>
</dbReference>
<gene>
    <name evidence="1" type="ORF">LOC71_04925</name>
</gene>